<comment type="caution">
    <text evidence="15">The sequence shown here is derived from an EMBL/GenBank/DDBJ whole genome shotgun (WGS) entry which is preliminary data.</text>
</comment>
<dbReference type="EMBL" id="JAPWTK010000267">
    <property type="protein sequence ID" value="KAJ8944096.1"/>
    <property type="molecule type" value="Genomic_DNA"/>
</dbReference>
<dbReference type="InterPro" id="IPR036990">
    <property type="entry name" value="M14A-like_propep"/>
</dbReference>
<evidence type="ECO:0000256" key="6">
    <source>
        <dbReference type="ARBA" id="ARBA00022729"/>
    </source>
</evidence>
<evidence type="ECO:0000256" key="11">
    <source>
        <dbReference type="ARBA" id="ARBA00069039"/>
    </source>
</evidence>
<keyword evidence="9" id="KW-0482">Metalloprotease</keyword>
<evidence type="ECO:0000256" key="12">
    <source>
        <dbReference type="PROSITE-ProRule" id="PRU01379"/>
    </source>
</evidence>
<comment type="similarity">
    <text evidence="2 12">Belongs to the peptidase M14 family.</text>
</comment>
<organism evidence="15 16">
    <name type="scientific">Aromia moschata</name>
    <dbReference type="NCBI Taxonomy" id="1265417"/>
    <lineage>
        <taxon>Eukaryota</taxon>
        <taxon>Metazoa</taxon>
        <taxon>Ecdysozoa</taxon>
        <taxon>Arthropoda</taxon>
        <taxon>Hexapoda</taxon>
        <taxon>Insecta</taxon>
        <taxon>Pterygota</taxon>
        <taxon>Neoptera</taxon>
        <taxon>Endopterygota</taxon>
        <taxon>Coleoptera</taxon>
        <taxon>Polyphaga</taxon>
        <taxon>Cucujiformia</taxon>
        <taxon>Chrysomeloidea</taxon>
        <taxon>Cerambycidae</taxon>
        <taxon>Cerambycinae</taxon>
        <taxon>Callichromatini</taxon>
        <taxon>Aromia</taxon>
    </lineage>
</organism>
<dbReference type="GO" id="GO:0005615">
    <property type="term" value="C:extracellular space"/>
    <property type="evidence" value="ECO:0007669"/>
    <property type="project" value="TreeGrafter"/>
</dbReference>
<evidence type="ECO:0000256" key="9">
    <source>
        <dbReference type="ARBA" id="ARBA00023049"/>
    </source>
</evidence>
<dbReference type="Gene3D" id="3.40.630.10">
    <property type="entry name" value="Zn peptidases"/>
    <property type="match status" value="1"/>
</dbReference>
<keyword evidence="5" id="KW-0479">Metal-binding</keyword>
<feature type="signal peptide" evidence="13">
    <location>
        <begin position="1"/>
        <end position="19"/>
    </location>
</feature>
<dbReference type="InterPro" id="IPR057247">
    <property type="entry name" value="CARBOXYPEPT_ZN_2"/>
</dbReference>
<name>A0AAV8XYE9_9CUCU</name>
<sequence>MRLHAAVALAHLLFVAVLCEKVRYDDYKVYKVTPQSAEAIITLKGLENAAATSYNFWSPVGSIGVPVDIMVSPDHEAQLLGMVEALGMDSRVMMDNVQRYIDEESRPRVAREDEWGWERYQTLEEINVWLRTLTIIYPQTVTLIEGGITSAVVTYILNELVTSQNATIRALAESHDWYVFPVFNPDGFEYSHTTDRMWRKTRVPHSILCFGADPNRNWDFQWSVAGTSFSPCTEIYHGPQPFSEPSCRSMAQFITGVADQLVAYLSFHSFSQMMLIPYGHTSEHLDNYDLIYEVGRRSAEALASRYGTQYRVGTVYEVIYPASGSSCDWVKGTFNTSIVYTYELRDLGEYGFLLPPEQIIPTALETLDSFITIFEEYYNLTGQ</sequence>
<evidence type="ECO:0000256" key="5">
    <source>
        <dbReference type="ARBA" id="ARBA00022723"/>
    </source>
</evidence>
<dbReference type="PROSITE" id="PS00133">
    <property type="entry name" value="CARBOXYPEPT_ZN_2"/>
    <property type="match status" value="1"/>
</dbReference>
<keyword evidence="6 13" id="KW-0732">Signal</keyword>
<evidence type="ECO:0000256" key="13">
    <source>
        <dbReference type="SAM" id="SignalP"/>
    </source>
</evidence>
<evidence type="ECO:0000256" key="10">
    <source>
        <dbReference type="ARBA" id="ARBA00023157"/>
    </source>
</evidence>
<dbReference type="SUPFAM" id="SSF53187">
    <property type="entry name" value="Zn-dependent exopeptidases"/>
    <property type="match status" value="1"/>
</dbReference>
<keyword evidence="7" id="KW-0378">Hydrolase</keyword>
<dbReference type="GO" id="GO:0008270">
    <property type="term" value="F:zinc ion binding"/>
    <property type="evidence" value="ECO:0007669"/>
    <property type="project" value="InterPro"/>
</dbReference>
<evidence type="ECO:0000256" key="2">
    <source>
        <dbReference type="ARBA" id="ARBA00005988"/>
    </source>
</evidence>
<dbReference type="PANTHER" id="PTHR11705:SF153">
    <property type="entry name" value="ZINC CARBOXYPEPTIDASE A 1-LIKE PROTEIN"/>
    <property type="match status" value="1"/>
</dbReference>
<dbReference type="PROSITE" id="PS52035">
    <property type="entry name" value="PEPTIDASE_M14"/>
    <property type="match status" value="1"/>
</dbReference>
<evidence type="ECO:0000313" key="15">
    <source>
        <dbReference type="EMBL" id="KAJ8944096.1"/>
    </source>
</evidence>
<evidence type="ECO:0000256" key="1">
    <source>
        <dbReference type="ARBA" id="ARBA00001947"/>
    </source>
</evidence>
<dbReference type="InterPro" id="IPR003146">
    <property type="entry name" value="M14A_act_pep"/>
</dbReference>
<dbReference type="Pfam" id="PF02244">
    <property type="entry name" value="Propep_M14"/>
    <property type="match status" value="1"/>
</dbReference>
<keyword evidence="4" id="KW-0645">Protease</keyword>
<keyword evidence="10" id="KW-1015">Disulfide bond</keyword>
<keyword evidence="16" id="KW-1185">Reference proteome</keyword>
<evidence type="ECO:0000256" key="8">
    <source>
        <dbReference type="ARBA" id="ARBA00022833"/>
    </source>
</evidence>
<accession>A0AAV8XYE9</accession>
<reference evidence="15" key="1">
    <citation type="journal article" date="2023" name="Insect Mol. Biol.">
        <title>Genome sequencing provides insights into the evolution of gene families encoding plant cell wall-degrading enzymes in longhorned beetles.</title>
        <authorList>
            <person name="Shin N.R."/>
            <person name="Okamura Y."/>
            <person name="Kirsch R."/>
            <person name="Pauchet Y."/>
        </authorList>
    </citation>
    <scope>NUCLEOTIDE SEQUENCE</scope>
    <source>
        <strain evidence="15">AMC_N1</strain>
    </source>
</reference>
<evidence type="ECO:0000313" key="16">
    <source>
        <dbReference type="Proteomes" id="UP001162162"/>
    </source>
</evidence>
<dbReference type="AlphaFoldDB" id="A0AAV8XYE9"/>
<dbReference type="Gene3D" id="3.30.70.340">
    <property type="entry name" value="Metallocarboxypeptidase-like"/>
    <property type="match status" value="1"/>
</dbReference>
<evidence type="ECO:0000256" key="4">
    <source>
        <dbReference type="ARBA" id="ARBA00022670"/>
    </source>
</evidence>
<dbReference type="PANTHER" id="PTHR11705">
    <property type="entry name" value="PROTEASE FAMILY M14 CARBOXYPEPTIDASE A,B"/>
    <property type="match status" value="1"/>
</dbReference>
<dbReference type="GO" id="GO:0006508">
    <property type="term" value="P:proteolysis"/>
    <property type="evidence" value="ECO:0007669"/>
    <property type="project" value="UniProtKB-KW"/>
</dbReference>
<evidence type="ECO:0000256" key="3">
    <source>
        <dbReference type="ARBA" id="ARBA00022645"/>
    </source>
</evidence>
<dbReference type="Pfam" id="PF00246">
    <property type="entry name" value="Peptidase_M14"/>
    <property type="match status" value="1"/>
</dbReference>
<feature type="chain" id="PRO_5043350515" description="Zinc carboxypeptidase A 1" evidence="13">
    <location>
        <begin position="20"/>
        <end position="383"/>
    </location>
</feature>
<dbReference type="SMART" id="SM00631">
    <property type="entry name" value="Zn_pept"/>
    <property type="match status" value="1"/>
</dbReference>
<dbReference type="GO" id="GO:0004181">
    <property type="term" value="F:metallocarboxypeptidase activity"/>
    <property type="evidence" value="ECO:0007669"/>
    <property type="project" value="InterPro"/>
</dbReference>
<dbReference type="FunFam" id="3.30.70.340:FF:000002">
    <property type="entry name" value="Carboxypeptidase A"/>
    <property type="match status" value="1"/>
</dbReference>
<proteinExistence type="inferred from homology"/>
<evidence type="ECO:0000259" key="14">
    <source>
        <dbReference type="PROSITE" id="PS52035"/>
    </source>
</evidence>
<evidence type="ECO:0000256" key="7">
    <source>
        <dbReference type="ARBA" id="ARBA00022801"/>
    </source>
</evidence>
<feature type="active site" description="Proton donor/acceptor" evidence="12">
    <location>
        <position position="343"/>
    </location>
</feature>
<protein>
    <recommendedName>
        <fullName evidence="11">Zinc carboxypeptidase A 1</fullName>
    </recommendedName>
</protein>
<dbReference type="InterPro" id="IPR000834">
    <property type="entry name" value="Peptidase_M14"/>
</dbReference>
<dbReference type="FunFam" id="3.40.630.10:FF:000084">
    <property type="entry name" value="Carboxypeptidase B2"/>
    <property type="match status" value="1"/>
</dbReference>
<keyword evidence="8" id="KW-0862">Zinc</keyword>
<dbReference type="SUPFAM" id="SSF54897">
    <property type="entry name" value="Protease propeptides/inhibitors"/>
    <property type="match status" value="1"/>
</dbReference>
<gene>
    <name evidence="15" type="ORF">NQ318_019434</name>
</gene>
<feature type="domain" description="Peptidase M14" evidence="14">
    <location>
        <begin position="87"/>
        <end position="377"/>
    </location>
</feature>
<comment type="cofactor">
    <cofactor evidence="1">
        <name>Zn(2+)</name>
        <dbReference type="ChEBI" id="CHEBI:29105"/>
    </cofactor>
</comment>
<dbReference type="Proteomes" id="UP001162162">
    <property type="component" value="Unassembled WGS sequence"/>
</dbReference>
<keyword evidence="3" id="KW-0121">Carboxypeptidase</keyword>